<protein>
    <submittedName>
        <fullName evidence="1">Uncharacterized protein</fullName>
    </submittedName>
</protein>
<dbReference type="HOGENOM" id="CLU_2124407_0_0_1"/>
<sequence length="114" mass="13835">MDQFKFSGRRFRERKFWYLDDMWLPANVSNDDAFGEFYQKMVSTIWHYYGGCVMEEVVDAQWGAGHQGRRWLHLLAFTWDQFSGHGHDARPVRGRRCWRSEGRVTETQRAWRER</sequence>
<accession>W1PTM6</accession>
<organism evidence="1 2">
    <name type="scientific">Amborella trichopoda</name>
    <dbReference type="NCBI Taxonomy" id="13333"/>
    <lineage>
        <taxon>Eukaryota</taxon>
        <taxon>Viridiplantae</taxon>
        <taxon>Streptophyta</taxon>
        <taxon>Embryophyta</taxon>
        <taxon>Tracheophyta</taxon>
        <taxon>Spermatophyta</taxon>
        <taxon>Magnoliopsida</taxon>
        <taxon>Amborellales</taxon>
        <taxon>Amborellaceae</taxon>
        <taxon>Amborella</taxon>
    </lineage>
</organism>
<keyword evidence="2" id="KW-1185">Reference proteome</keyword>
<dbReference type="Gramene" id="ERN10645">
    <property type="protein sequence ID" value="ERN10645"/>
    <property type="gene ID" value="AMTR_s00028p00205540"/>
</dbReference>
<dbReference type="Gene3D" id="3.30.410.40">
    <property type="match status" value="1"/>
</dbReference>
<evidence type="ECO:0000313" key="2">
    <source>
        <dbReference type="Proteomes" id="UP000017836"/>
    </source>
</evidence>
<reference evidence="2" key="1">
    <citation type="journal article" date="2013" name="Science">
        <title>The Amborella genome and the evolution of flowering plants.</title>
        <authorList>
            <consortium name="Amborella Genome Project"/>
        </authorList>
    </citation>
    <scope>NUCLEOTIDE SEQUENCE [LARGE SCALE GENOMIC DNA]</scope>
</reference>
<proteinExistence type="predicted"/>
<dbReference type="AlphaFoldDB" id="W1PTM6"/>
<dbReference type="EMBL" id="KI392812">
    <property type="protein sequence ID" value="ERN10645.1"/>
    <property type="molecule type" value="Genomic_DNA"/>
</dbReference>
<dbReference type="Gene3D" id="3.50.50.60">
    <property type="entry name" value="FAD/NAD(P)-binding domain"/>
    <property type="match status" value="1"/>
</dbReference>
<dbReference type="Proteomes" id="UP000017836">
    <property type="component" value="Unassembled WGS sequence"/>
</dbReference>
<dbReference type="InterPro" id="IPR036188">
    <property type="entry name" value="FAD/NAD-bd_sf"/>
</dbReference>
<evidence type="ECO:0000313" key="1">
    <source>
        <dbReference type="EMBL" id="ERN10645.1"/>
    </source>
</evidence>
<gene>
    <name evidence="1" type="ORF">AMTR_s00028p00205540</name>
</gene>
<name>W1PTM6_AMBTC</name>